<accession>A0A2B7Y4J6</accession>
<feature type="region of interest" description="Disordered" evidence="1">
    <location>
        <begin position="225"/>
        <end position="245"/>
    </location>
</feature>
<evidence type="ECO:0000256" key="1">
    <source>
        <dbReference type="SAM" id="MobiDB-lite"/>
    </source>
</evidence>
<dbReference type="InterPro" id="IPR029058">
    <property type="entry name" value="AB_hydrolase_fold"/>
</dbReference>
<dbReference type="SUPFAM" id="SSF53474">
    <property type="entry name" value="alpha/beta-Hydrolases"/>
    <property type="match status" value="1"/>
</dbReference>
<evidence type="ECO:0000313" key="4">
    <source>
        <dbReference type="Proteomes" id="UP000223968"/>
    </source>
</evidence>
<dbReference type="STRING" id="1447875.A0A2B7Y4J6"/>
<keyword evidence="4" id="KW-1185">Reference proteome</keyword>
<feature type="signal peptide" evidence="2">
    <location>
        <begin position="1"/>
        <end position="20"/>
    </location>
</feature>
<dbReference type="Gene3D" id="3.40.50.1820">
    <property type="entry name" value="alpha/beta hydrolase"/>
    <property type="match status" value="2"/>
</dbReference>
<name>A0A2B7Y4J6_9EURO</name>
<evidence type="ECO:0000313" key="3">
    <source>
        <dbReference type="EMBL" id="PGH19054.1"/>
    </source>
</evidence>
<dbReference type="Proteomes" id="UP000223968">
    <property type="component" value="Unassembled WGS sequence"/>
</dbReference>
<keyword evidence="2" id="KW-0732">Signal</keyword>
<protein>
    <recommendedName>
        <fullName evidence="5">1-alkyl-2-acetylglycerophosphocholine esterase</fullName>
    </recommendedName>
</protein>
<sequence length="389" mass="42856">MKFTLALGSCLLALLPVLHGVTDAADSIPEFVLPEPPGPYAVRHSAFELVDTSRLDPFNATHFRRLMVTRFDPAEKVECRNLCHVHYMSPKFARLEDELLVPRGWVPGVLEAARLQSCCNGDGGNVEAIAAEMHRTYDNTKFPLLIYSPGGNTSRLQQSALVQAVASRGYTILSVDHPYEVDLVEFPDGTVVPGGRVNFDELNERIRSGSPSRAPRRHLWPLLRRRSSRADDGHGSSRRGGMNLDGMQFGRVVQDGFGSSTVPQAFVLLGAVGHNSSDTGPYDPSWGQFWGKMHTPPHDGVWTREVSLAPAVHNSFTDYSLLVDTAGVRYRLSDHAKERMAGPLEGKRTMEILAAYVGDFYGFVLKGADEGLYKGPSGKFPEVSFLPYQ</sequence>
<evidence type="ECO:0000256" key="2">
    <source>
        <dbReference type="SAM" id="SignalP"/>
    </source>
</evidence>
<dbReference type="EMBL" id="PDNB01000001">
    <property type="protein sequence ID" value="PGH19054.1"/>
    <property type="molecule type" value="Genomic_DNA"/>
</dbReference>
<evidence type="ECO:0008006" key="5">
    <source>
        <dbReference type="Google" id="ProtNLM"/>
    </source>
</evidence>
<comment type="caution">
    <text evidence="3">The sequence shown here is derived from an EMBL/GenBank/DDBJ whole genome shotgun (WGS) entry which is preliminary data.</text>
</comment>
<proteinExistence type="predicted"/>
<dbReference type="OrthoDB" id="2363873at2759"/>
<gene>
    <name evidence="3" type="ORF">AJ79_00088</name>
</gene>
<dbReference type="AlphaFoldDB" id="A0A2B7Y4J6"/>
<feature type="chain" id="PRO_5013061249" description="1-alkyl-2-acetylglycerophosphocholine esterase" evidence="2">
    <location>
        <begin position="21"/>
        <end position="389"/>
    </location>
</feature>
<organism evidence="3 4">
    <name type="scientific">Helicocarpus griseus UAMH5409</name>
    <dbReference type="NCBI Taxonomy" id="1447875"/>
    <lineage>
        <taxon>Eukaryota</taxon>
        <taxon>Fungi</taxon>
        <taxon>Dikarya</taxon>
        <taxon>Ascomycota</taxon>
        <taxon>Pezizomycotina</taxon>
        <taxon>Eurotiomycetes</taxon>
        <taxon>Eurotiomycetidae</taxon>
        <taxon>Onygenales</taxon>
        <taxon>Ajellomycetaceae</taxon>
        <taxon>Helicocarpus</taxon>
    </lineage>
</organism>
<reference evidence="3 4" key="1">
    <citation type="submission" date="2017-10" db="EMBL/GenBank/DDBJ databases">
        <title>Comparative genomics in systemic dimorphic fungi from Ajellomycetaceae.</title>
        <authorList>
            <person name="Munoz J.F."/>
            <person name="Mcewen J.G."/>
            <person name="Clay O.K."/>
            <person name="Cuomo C.A."/>
        </authorList>
    </citation>
    <scope>NUCLEOTIDE SEQUENCE [LARGE SCALE GENOMIC DNA]</scope>
    <source>
        <strain evidence="3 4">UAMH5409</strain>
    </source>
</reference>